<accession>A0A7W7CLK5</accession>
<evidence type="ECO:0000256" key="1">
    <source>
        <dbReference type="ARBA" id="ARBA00009481"/>
    </source>
</evidence>
<dbReference type="Pfam" id="PF20706">
    <property type="entry name" value="GT4-conflict"/>
    <property type="match status" value="1"/>
</dbReference>
<evidence type="ECO:0000256" key="4">
    <source>
        <dbReference type="SAM" id="MobiDB-lite"/>
    </source>
</evidence>
<keyword evidence="2" id="KW-0328">Glycosyltransferase</keyword>
<comment type="caution">
    <text evidence="5">The sequence shown here is derived from an EMBL/GenBank/DDBJ whole genome shotgun (WGS) entry which is preliminary data.</text>
</comment>
<protein>
    <submittedName>
        <fullName evidence="5">Glycosyltransferase involved in cell wall biosynthesis</fullName>
    </submittedName>
</protein>
<proteinExistence type="inferred from homology"/>
<name>A0A7W7CLK5_9ACTN</name>
<gene>
    <name evidence="5" type="ORF">BKA14_000870</name>
</gene>
<reference evidence="5 6" key="1">
    <citation type="submission" date="2020-08" db="EMBL/GenBank/DDBJ databases">
        <title>Sequencing the genomes of 1000 actinobacteria strains.</title>
        <authorList>
            <person name="Klenk H.-P."/>
        </authorList>
    </citation>
    <scope>NUCLEOTIDE SEQUENCE [LARGE SCALE GENOMIC DNA]</scope>
    <source>
        <strain evidence="5 6">DSM 45518</strain>
    </source>
</reference>
<dbReference type="EMBL" id="JACHMF010000001">
    <property type="protein sequence ID" value="MBB4690722.1"/>
    <property type="molecule type" value="Genomic_DNA"/>
</dbReference>
<dbReference type="CDD" id="cd03801">
    <property type="entry name" value="GT4_PimA-like"/>
    <property type="match status" value="1"/>
</dbReference>
<comment type="similarity">
    <text evidence="1">Belongs to the glycosyltransferase group 1 family. Glycosyltransferase 4 subfamily.</text>
</comment>
<evidence type="ECO:0000313" key="6">
    <source>
        <dbReference type="Proteomes" id="UP000542742"/>
    </source>
</evidence>
<organism evidence="5 6">
    <name type="scientific">Paractinoplanes abujensis</name>
    <dbReference type="NCBI Taxonomy" id="882441"/>
    <lineage>
        <taxon>Bacteria</taxon>
        <taxon>Bacillati</taxon>
        <taxon>Actinomycetota</taxon>
        <taxon>Actinomycetes</taxon>
        <taxon>Micromonosporales</taxon>
        <taxon>Micromonosporaceae</taxon>
        <taxon>Paractinoplanes</taxon>
    </lineage>
</organism>
<dbReference type="SUPFAM" id="SSF53756">
    <property type="entry name" value="UDP-Glycosyltransferase/glycogen phosphorylase"/>
    <property type="match status" value="1"/>
</dbReference>
<evidence type="ECO:0000256" key="2">
    <source>
        <dbReference type="ARBA" id="ARBA00022676"/>
    </source>
</evidence>
<feature type="region of interest" description="Disordered" evidence="4">
    <location>
        <begin position="198"/>
        <end position="219"/>
    </location>
</feature>
<dbReference type="PANTHER" id="PTHR12526:SF640">
    <property type="entry name" value="COLANIC ACID BIOSYNTHESIS GLYCOSYLTRANSFERASE WCAL-RELATED"/>
    <property type="match status" value="1"/>
</dbReference>
<dbReference type="Proteomes" id="UP000542742">
    <property type="component" value="Unassembled WGS sequence"/>
</dbReference>
<keyword evidence="3 5" id="KW-0808">Transferase</keyword>
<dbReference type="Gene3D" id="3.40.50.2000">
    <property type="entry name" value="Glycogen Phosphorylase B"/>
    <property type="match status" value="2"/>
</dbReference>
<evidence type="ECO:0000313" key="5">
    <source>
        <dbReference type="EMBL" id="MBB4690722.1"/>
    </source>
</evidence>
<dbReference type="RefSeq" id="WP_184949648.1">
    <property type="nucleotide sequence ID" value="NZ_BOMC01000013.1"/>
</dbReference>
<evidence type="ECO:0000256" key="3">
    <source>
        <dbReference type="ARBA" id="ARBA00022679"/>
    </source>
</evidence>
<dbReference type="PANTHER" id="PTHR12526">
    <property type="entry name" value="GLYCOSYLTRANSFERASE"/>
    <property type="match status" value="1"/>
</dbReference>
<dbReference type="GO" id="GO:0016757">
    <property type="term" value="F:glycosyltransferase activity"/>
    <property type="evidence" value="ECO:0007669"/>
    <property type="project" value="UniProtKB-KW"/>
</dbReference>
<keyword evidence="6" id="KW-1185">Reference proteome</keyword>
<sequence length="635" mass="68449">MTDPLPIIAGLHAGETFSSGWRAFGPASGQHLAHLEYEIAGALEIRLDTHRLRSLESGIDIVLDEAAGTAPLAVEIKVWGTRSFGKNWRNRVNELLGTSVRVRRSFPGGTRLALVAILIDDEGTASSERLPSGASRSSHVAQQLSGVLSERRDGAGFDRVILGLAVERGSRWVSVTSDGAPAELRDFAEAMDQIAETARVKSDQAAPDPSGPGNEGTGLSPRILLVAGEWKSSKGGISTFNRDLAVAFAEAGCEVHVMLPQTDPTERDLALKSGVTLVVPPTVPGLRGTEALLTRPRFESDEYVPDVIVGHGRILGPYAYALQSSFFGQAKRVHFVHTDAELLESAKEKSGGPSRMLTAEERQRVETELAVSADLVAGVGPLLAESIEHAMRGWPHTRPRVLNFLPGLRDWGATVDPADVSPRRQVLLVARAEDMHSKGIHIAVSAMLKVVERLQSNRYGRPILVVRGVPADEADAVKARIDEILSPHVEVVLRRYSTDETALKLDLWQSRVVVMPSRHEGFGLAAYEAIAAAVPVLVSADSGLARLLIEKVHDGERGLPREVLPVRGDDDAIVETWANALVETLRDPEAAFSRAAFVRRALAADISWEDSVQQVLCALGSHRSHNCAVSAATKV</sequence>
<dbReference type="AlphaFoldDB" id="A0A7W7CLK5"/>